<comment type="caution">
    <text evidence="2">The sequence shown here is derived from an EMBL/GenBank/DDBJ whole genome shotgun (WGS) entry which is preliminary data.</text>
</comment>
<dbReference type="Gene3D" id="3.20.20.100">
    <property type="entry name" value="NADP-dependent oxidoreductase domain"/>
    <property type="match status" value="1"/>
</dbReference>
<accession>A0A644WJB6</accession>
<evidence type="ECO:0000313" key="2">
    <source>
        <dbReference type="EMBL" id="MPM02344.1"/>
    </source>
</evidence>
<dbReference type="InterPro" id="IPR023210">
    <property type="entry name" value="NADP_OxRdtase_dom"/>
</dbReference>
<gene>
    <name evidence="2" type="ORF">SDC9_48590</name>
</gene>
<dbReference type="PANTHER" id="PTHR43312:SF1">
    <property type="entry name" value="NADP-DEPENDENT OXIDOREDUCTASE DOMAIN-CONTAINING PROTEIN"/>
    <property type="match status" value="1"/>
</dbReference>
<dbReference type="SUPFAM" id="SSF54862">
    <property type="entry name" value="4Fe-4S ferredoxins"/>
    <property type="match status" value="1"/>
</dbReference>
<dbReference type="PRINTS" id="PR00069">
    <property type="entry name" value="ALDKETRDTASE"/>
</dbReference>
<protein>
    <recommendedName>
        <fullName evidence="1">4Fe-4S ferredoxin-type domain-containing protein</fullName>
    </recommendedName>
</protein>
<dbReference type="PROSITE" id="PS51379">
    <property type="entry name" value="4FE4S_FER_2"/>
    <property type="match status" value="1"/>
</dbReference>
<dbReference type="EMBL" id="VSSQ01000861">
    <property type="protein sequence ID" value="MPM02344.1"/>
    <property type="molecule type" value="Genomic_DNA"/>
</dbReference>
<dbReference type="AlphaFoldDB" id="A0A644WJB6"/>
<reference evidence="2" key="1">
    <citation type="submission" date="2019-08" db="EMBL/GenBank/DDBJ databases">
        <authorList>
            <person name="Kucharzyk K."/>
            <person name="Murdoch R.W."/>
            <person name="Higgins S."/>
            <person name="Loffler F."/>
        </authorList>
    </citation>
    <scope>NUCLEOTIDE SEQUENCE</scope>
</reference>
<sequence>MKYINLFDKENVSKLCYGTLSLSDLQNNNTEENKVKLLNYAYDKGINFFDTAELYDNYNIIKQFIKDKDRVKLNIATKSYAYDRKSAEYSVNKALEEMNTDYLDVFMLHEQDNGNNFLGHYQAVERLLEYKQQGIIKHFGISTHRVEAVRDSIMFKEIEFVFPLLNMKGIGISDGTIDDMLEAVKKAKENNKFIMAMKIYGGGHLINQAREAFKFANDLSFVDSIAVGMSTVEEIDANIAYLENNELNINIKNKIRNQKRTLVVEEWCIGCGKCARKCRQNALEIVDGKCVVDMSKCVLCSYCAGECTDFYIKIV</sequence>
<dbReference type="InterPro" id="IPR053135">
    <property type="entry name" value="AKR2_Oxidoreductase"/>
</dbReference>
<name>A0A644WJB6_9ZZZZ</name>
<dbReference type="InterPro" id="IPR017896">
    <property type="entry name" value="4Fe4S_Fe-S-bd"/>
</dbReference>
<dbReference type="Pfam" id="PF00037">
    <property type="entry name" value="Fer4"/>
    <property type="match status" value="1"/>
</dbReference>
<dbReference type="CDD" id="cd19100">
    <property type="entry name" value="AKR_unchar"/>
    <property type="match status" value="1"/>
</dbReference>
<evidence type="ECO:0000259" key="1">
    <source>
        <dbReference type="PROSITE" id="PS51379"/>
    </source>
</evidence>
<dbReference type="GO" id="GO:0016491">
    <property type="term" value="F:oxidoreductase activity"/>
    <property type="evidence" value="ECO:0007669"/>
    <property type="project" value="InterPro"/>
</dbReference>
<dbReference type="Gene3D" id="3.30.70.20">
    <property type="match status" value="1"/>
</dbReference>
<dbReference type="InterPro" id="IPR036812">
    <property type="entry name" value="NAD(P)_OxRdtase_dom_sf"/>
</dbReference>
<feature type="domain" description="4Fe-4S ferredoxin-type" evidence="1">
    <location>
        <begin position="259"/>
        <end position="288"/>
    </location>
</feature>
<organism evidence="2">
    <name type="scientific">bioreactor metagenome</name>
    <dbReference type="NCBI Taxonomy" id="1076179"/>
    <lineage>
        <taxon>unclassified sequences</taxon>
        <taxon>metagenomes</taxon>
        <taxon>ecological metagenomes</taxon>
    </lineage>
</organism>
<dbReference type="PANTHER" id="PTHR43312">
    <property type="entry name" value="D-THREO-ALDOSE 1-DEHYDROGENASE"/>
    <property type="match status" value="1"/>
</dbReference>
<dbReference type="Pfam" id="PF00248">
    <property type="entry name" value="Aldo_ket_red"/>
    <property type="match status" value="1"/>
</dbReference>
<dbReference type="InterPro" id="IPR020471">
    <property type="entry name" value="AKR"/>
</dbReference>
<dbReference type="SUPFAM" id="SSF51430">
    <property type="entry name" value="NAD(P)-linked oxidoreductase"/>
    <property type="match status" value="1"/>
</dbReference>
<proteinExistence type="predicted"/>